<name>A0AC35U278_9BILA</name>
<organism evidence="1 2">
    <name type="scientific">Rhabditophanes sp. KR3021</name>
    <dbReference type="NCBI Taxonomy" id="114890"/>
    <lineage>
        <taxon>Eukaryota</taxon>
        <taxon>Metazoa</taxon>
        <taxon>Ecdysozoa</taxon>
        <taxon>Nematoda</taxon>
        <taxon>Chromadorea</taxon>
        <taxon>Rhabditida</taxon>
        <taxon>Tylenchina</taxon>
        <taxon>Panagrolaimomorpha</taxon>
        <taxon>Strongyloidoidea</taxon>
        <taxon>Alloionematidae</taxon>
        <taxon>Rhabditophanes</taxon>
    </lineage>
</organism>
<evidence type="ECO:0000313" key="2">
    <source>
        <dbReference type="WBParaSite" id="RSKR_0000697800.1"/>
    </source>
</evidence>
<reference evidence="2" key="1">
    <citation type="submission" date="2016-11" db="UniProtKB">
        <authorList>
            <consortium name="WormBaseParasite"/>
        </authorList>
    </citation>
    <scope>IDENTIFICATION</scope>
    <source>
        <strain evidence="2">KR3021</strain>
    </source>
</reference>
<proteinExistence type="predicted"/>
<sequence>MFRSVLRTNLLLTSRFSSSVDKFAAAQADLKRLSEEPDSDVKLKLYALYKQAKDGNTTTSRPSAINFVARAKFDAHKELENMSKEDAMTKYTDLVNEMLKNEAPTSPTTPSTSVPGLDISKEGKIFKITLNRPKKYNALTLEMYEKIGDALNESLADKTTTITVITGTGSYFCSGNDMSNFASLKTKEQIKEVSTSAGAIFDKFVKAFINHDKPLIGMINGPAVGISVTTLALYDYVIASDKATFHTPFADIGLTAEGCASYTFPQIMGSVKAAEVLMFSKKMTAQEACDRNLINQVVPDHSFKAESEKKIQQLSMLYPETLRLNKKLLRDNHRDALLAIHEKENALLITRFTSNEGMSAIAKFLSRKQ</sequence>
<dbReference type="Proteomes" id="UP000095286">
    <property type="component" value="Unplaced"/>
</dbReference>
<accession>A0AC35U278</accession>
<dbReference type="WBParaSite" id="RSKR_0000697800.1">
    <property type="protein sequence ID" value="RSKR_0000697800.1"/>
    <property type="gene ID" value="RSKR_0000697800"/>
</dbReference>
<protein>
    <submittedName>
        <fullName evidence="2">ACB domain-containing protein</fullName>
    </submittedName>
</protein>
<evidence type="ECO:0000313" key="1">
    <source>
        <dbReference type="Proteomes" id="UP000095286"/>
    </source>
</evidence>